<dbReference type="Pfam" id="PF03816">
    <property type="entry name" value="LytR_cpsA_psr"/>
    <property type="match status" value="1"/>
</dbReference>
<sequence>MSLEETMRQKGKGSRGKGRWRLNPKSLKILFRVTLVVMIWIVGIGLFTKDSPVRGLSRDRYTFLIIGTDKMFGINRSDTMILTFLDVPTRKVTLLFLPRDTRVDIPDVGIRKLNAAYALGSLKKYGSDGVGKACEVIQNLLDIRIDFFVKVDLDGFIKVINALGGITMDVGMDMKYRDVRGGLDIDIRKGLQVLDGQTAMEYVRFREKLRGDIGRIDRQKKFMKAVVQKLLSPAILLKIPRLVEIIQENLETDIKPMMMLTIANMFKHFDRSRDLTLMTLPGEARYVDGKSYYIADFDEFNKLKPNFFPSLSPVSGQVNASMTPAGQSVEAIEAEGAQ</sequence>
<feature type="domain" description="Cell envelope-related transcriptional attenuator" evidence="3">
    <location>
        <begin position="76"/>
        <end position="231"/>
    </location>
</feature>
<protein>
    <recommendedName>
        <fullName evidence="3">Cell envelope-related transcriptional attenuator domain-containing protein</fullName>
    </recommendedName>
</protein>
<dbReference type="InterPro" id="IPR004474">
    <property type="entry name" value="LytR_CpsA_psr"/>
</dbReference>
<dbReference type="Gene3D" id="3.40.630.190">
    <property type="entry name" value="LCP protein"/>
    <property type="match status" value="1"/>
</dbReference>
<evidence type="ECO:0000313" key="4">
    <source>
        <dbReference type="EMBL" id="PKK91768.1"/>
    </source>
</evidence>
<reference evidence="4 5" key="1">
    <citation type="journal article" date="2017" name="ISME J.">
        <title>Potential for microbial H2 and metal transformations associated with novel bacteria and archaea in deep terrestrial subsurface sediments.</title>
        <authorList>
            <person name="Hernsdorf A.W."/>
            <person name="Amano Y."/>
            <person name="Miyakawa K."/>
            <person name="Ise K."/>
            <person name="Suzuki Y."/>
            <person name="Anantharaman K."/>
            <person name="Probst A."/>
            <person name="Burstein D."/>
            <person name="Thomas B.C."/>
            <person name="Banfield J.F."/>
        </authorList>
    </citation>
    <scope>NUCLEOTIDE SEQUENCE [LARGE SCALE GENOMIC DNA]</scope>
    <source>
        <strain evidence="4">HGW-Wallbacteria-1</strain>
    </source>
</reference>
<feature type="transmembrane region" description="Helical" evidence="2">
    <location>
        <begin position="29"/>
        <end position="48"/>
    </location>
</feature>
<dbReference type="PANTHER" id="PTHR33392">
    <property type="entry name" value="POLYISOPRENYL-TEICHOIC ACID--PEPTIDOGLYCAN TEICHOIC ACID TRANSFERASE TAGU"/>
    <property type="match status" value="1"/>
</dbReference>
<evidence type="ECO:0000256" key="2">
    <source>
        <dbReference type="SAM" id="Phobius"/>
    </source>
</evidence>
<comment type="caution">
    <text evidence="4">The sequence shown here is derived from an EMBL/GenBank/DDBJ whole genome shotgun (WGS) entry which is preliminary data.</text>
</comment>
<proteinExistence type="inferred from homology"/>
<dbReference type="PANTHER" id="PTHR33392:SF6">
    <property type="entry name" value="POLYISOPRENYL-TEICHOIC ACID--PEPTIDOGLYCAN TEICHOIC ACID TRANSFERASE TAGU"/>
    <property type="match status" value="1"/>
</dbReference>
<evidence type="ECO:0000256" key="1">
    <source>
        <dbReference type="ARBA" id="ARBA00006068"/>
    </source>
</evidence>
<gene>
    <name evidence="4" type="ORF">CVV64_03645</name>
</gene>
<keyword evidence="2" id="KW-1133">Transmembrane helix</keyword>
<dbReference type="EMBL" id="PGXC01000002">
    <property type="protein sequence ID" value="PKK91768.1"/>
    <property type="molecule type" value="Genomic_DNA"/>
</dbReference>
<evidence type="ECO:0000313" key="5">
    <source>
        <dbReference type="Proteomes" id="UP000233256"/>
    </source>
</evidence>
<dbReference type="Proteomes" id="UP000233256">
    <property type="component" value="Unassembled WGS sequence"/>
</dbReference>
<dbReference type="NCBIfam" id="TIGR00350">
    <property type="entry name" value="lytR_cpsA_psr"/>
    <property type="match status" value="1"/>
</dbReference>
<comment type="similarity">
    <text evidence="1">Belongs to the LytR/CpsA/Psr (LCP) family.</text>
</comment>
<keyword evidence="2" id="KW-0472">Membrane</keyword>
<organism evidence="4 5">
    <name type="scientific">Candidatus Wallbacteria bacterium HGW-Wallbacteria-1</name>
    <dbReference type="NCBI Taxonomy" id="2013854"/>
    <lineage>
        <taxon>Bacteria</taxon>
        <taxon>Candidatus Walliibacteriota</taxon>
    </lineage>
</organism>
<accession>A0A2N1PTV4</accession>
<dbReference type="InterPro" id="IPR050922">
    <property type="entry name" value="LytR/CpsA/Psr_CW_biosynth"/>
</dbReference>
<name>A0A2N1PTV4_9BACT</name>
<dbReference type="AlphaFoldDB" id="A0A2N1PTV4"/>
<keyword evidence="2" id="KW-0812">Transmembrane</keyword>
<evidence type="ECO:0000259" key="3">
    <source>
        <dbReference type="Pfam" id="PF03816"/>
    </source>
</evidence>